<comment type="caution">
    <text evidence="9">The sequence shown here is derived from an EMBL/GenBank/DDBJ whole genome shotgun (WGS) entry which is preliminary data.</text>
</comment>
<evidence type="ECO:0000256" key="4">
    <source>
        <dbReference type="ARBA" id="ARBA00022970"/>
    </source>
</evidence>
<evidence type="ECO:0000256" key="5">
    <source>
        <dbReference type="ARBA" id="ARBA00022989"/>
    </source>
</evidence>
<reference evidence="10" key="1">
    <citation type="submission" date="2024-07" db="EMBL/GenBank/DDBJ databases">
        <title>Two chromosome-level genome assemblies of Korean endemic species Abeliophyllum distichum and Forsythia ovata (Oleaceae).</title>
        <authorList>
            <person name="Jang H."/>
        </authorList>
    </citation>
    <scope>NUCLEOTIDE SEQUENCE [LARGE SCALE GENOMIC DNA]</scope>
</reference>
<gene>
    <name evidence="9" type="ORF">Fot_19270</name>
</gene>
<name>A0ABD1VKK9_9LAMI</name>
<dbReference type="PANTHER" id="PTHR48017">
    <property type="entry name" value="OS05G0424000 PROTEIN-RELATED"/>
    <property type="match status" value="1"/>
</dbReference>
<evidence type="ECO:0000313" key="10">
    <source>
        <dbReference type="Proteomes" id="UP001604277"/>
    </source>
</evidence>
<dbReference type="AlphaFoldDB" id="A0ABD1VKK9"/>
<keyword evidence="4" id="KW-0029">Amino-acid transport</keyword>
<organism evidence="9 10">
    <name type="scientific">Forsythia ovata</name>
    <dbReference type="NCBI Taxonomy" id="205694"/>
    <lineage>
        <taxon>Eukaryota</taxon>
        <taxon>Viridiplantae</taxon>
        <taxon>Streptophyta</taxon>
        <taxon>Embryophyta</taxon>
        <taxon>Tracheophyta</taxon>
        <taxon>Spermatophyta</taxon>
        <taxon>Magnoliopsida</taxon>
        <taxon>eudicotyledons</taxon>
        <taxon>Gunneridae</taxon>
        <taxon>Pentapetalae</taxon>
        <taxon>asterids</taxon>
        <taxon>lamiids</taxon>
        <taxon>Lamiales</taxon>
        <taxon>Oleaceae</taxon>
        <taxon>Forsythieae</taxon>
        <taxon>Forsythia</taxon>
    </lineage>
</organism>
<comment type="subcellular location">
    <subcellularLocation>
        <location evidence="1">Membrane</location>
    </subcellularLocation>
</comment>
<feature type="domain" description="Amino acid transporter transmembrane" evidence="8">
    <location>
        <begin position="58"/>
        <end position="467"/>
    </location>
</feature>
<sequence length="487" mass="54005">MAEVVNVRFETVSSSARVAPVDEETGDQNKQEPLQIISISEMSMEGSESWLPITESRKGNTLTAALHLLCSGIGVQILMLPLGFVALGWFWGSVFLSIAYVWQLYTTWVLVHLHESAHGIRYSRYLHLSIVAFGLKLGKLLAIFPTMYLSGGTCVMFIINGGWIMELFYKIMCGDNLHCNAKTLTGAQWFLLFVCLSIFLSQFFPNLNSLSRVSLIGSIMAVAYCTMIWILSVSKGPEKGVSHDPAEAATSDMVRVRNALNGLGFIAFVFRGHNVVLEIQGTMRSNRNRPSKVPMWRGVTISYLVIIPMCLFPLAIVGYWAYGNKIPFNGGILSALIMFHINNTSKYVLGTMCLTLVIHYICAFQIYAMVVFDNLERLYVSKKNEPCPRWIRSAIRVFFGGLTYFISVAFPFLGSLGLLIGAIVLPLTLSYPCFMWIAIKKPRTMSPMWCLNVGLGSLGALLSVVLVVSSLSSLIATGLDANFFKPK</sequence>
<feature type="transmembrane region" description="Helical" evidence="7">
    <location>
        <begin position="90"/>
        <end position="113"/>
    </location>
</feature>
<dbReference type="GO" id="GO:0006865">
    <property type="term" value="P:amino acid transport"/>
    <property type="evidence" value="ECO:0007669"/>
    <property type="project" value="UniProtKB-KW"/>
</dbReference>
<keyword evidence="10" id="KW-1185">Reference proteome</keyword>
<accession>A0ABD1VKK9</accession>
<proteinExistence type="predicted"/>
<dbReference type="Pfam" id="PF01490">
    <property type="entry name" value="Aa_trans"/>
    <property type="match status" value="1"/>
</dbReference>
<evidence type="ECO:0000256" key="6">
    <source>
        <dbReference type="ARBA" id="ARBA00023136"/>
    </source>
</evidence>
<evidence type="ECO:0000256" key="7">
    <source>
        <dbReference type="SAM" id="Phobius"/>
    </source>
</evidence>
<feature type="transmembrane region" description="Helical" evidence="7">
    <location>
        <begin position="451"/>
        <end position="476"/>
    </location>
</feature>
<dbReference type="EMBL" id="JBFOLJ010000005">
    <property type="protein sequence ID" value="KAL2537879.1"/>
    <property type="molecule type" value="Genomic_DNA"/>
</dbReference>
<dbReference type="InterPro" id="IPR013057">
    <property type="entry name" value="AA_transpt_TM"/>
</dbReference>
<keyword evidence="6 7" id="KW-0472">Membrane</keyword>
<protein>
    <submittedName>
        <fullName evidence="9">Lysine histidine transporter-like 7</fullName>
    </submittedName>
</protein>
<feature type="transmembrane region" description="Helical" evidence="7">
    <location>
        <begin position="393"/>
        <end position="413"/>
    </location>
</feature>
<feature type="transmembrane region" description="Helical" evidence="7">
    <location>
        <begin position="347"/>
        <end position="372"/>
    </location>
</feature>
<dbReference type="GO" id="GO:0016020">
    <property type="term" value="C:membrane"/>
    <property type="evidence" value="ECO:0007669"/>
    <property type="project" value="UniProtKB-SubCell"/>
</dbReference>
<evidence type="ECO:0000313" key="9">
    <source>
        <dbReference type="EMBL" id="KAL2537879.1"/>
    </source>
</evidence>
<evidence type="ECO:0000256" key="1">
    <source>
        <dbReference type="ARBA" id="ARBA00004370"/>
    </source>
</evidence>
<feature type="transmembrane region" description="Helical" evidence="7">
    <location>
        <begin position="301"/>
        <end position="322"/>
    </location>
</feature>
<feature type="transmembrane region" description="Helical" evidence="7">
    <location>
        <begin position="213"/>
        <end position="233"/>
    </location>
</feature>
<feature type="transmembrane region" description="Helical" evidence="7">
    <location>
        <begin position="419"/>
        <end position="439"/>
    </location>
</feature>
<evidence type="ECO:0000256" key="2">
    <source>
        <dbReference type="ARBA" id="ARBA00022448"/>
    </source>
</evidence>
<dbReference type="Proteomes" id="UP001604277">
    <property type="component" value="Unassembled WGS sequence"/>
</dbReference>
<feature type="transmembrane region" description="Helical" evidence="7">
    <location>
        <begin position="189"/>
        <end position="207"/>
    </location>
</feature>
<evidence type="ECO:0000256" key="3">
    <source>
        <dbReference type="ARBA" id="ARBA00022692"/>
    </source>
</evidence>
<keyword evidence="5 7" id="KW-1133">Transmembrane helix</keyword>
<feature type="transmembrane region" description="Helical" evidence="7">
    <location>
        <begin position="150"/>
        <end position="169"/>
    </location>
</feature>
<evidence type="ECO:0000259" key="8">
    <source>
        <dbReference type="Pfam" id="PF01490"/>
    </source>
</evidence>
<keyword evidence="2" id="KW-0813">Transport</keyword>
<keyword evidence="3 7" id="KW-0812">Transmembrane</keyword>